<feature type="domain" description="ABC transporter" evidence="4">
    <location>
        <begin position="2"/>
        <end position="217"/>
    </location>
</feature>
<evidence type="ECO:0000313" key="5">
    <source>
        <dbReference type="EMBL" id="RDV29222.1"/>
    </source>
</evidence>
<dbReference type="AlphaFoldDB" id="A0A3D8MEN8"/>
<dbReference type="OrthoDB" id="9801477at2"/>
<accession>A0A3D8MEN8</accession>
<dbReference type="RefSeq" id="WP_115591512.1">
    <property type="nucleotide sequence ID" value="NZ_QRHA01000001.1"/>
</dbReference>
<keyword evidence="1" id="KW-0813">Transport</keyword>
<sequence length="217" mass="23964">MLTLHSVTKQFPHQPHPILNRLDFSLPQGHSASIQGPSGSGKSTLLTLIAGFDKPDSGVIRLNELMLSDMDEHAADKFRRQHLGMVFQAYNLLDCFNVWDNVTFTARLKGNFTPNYATELLGKLGLSDLRLRPVAELSGGEQQRVAIARALCHKPTLVLADEPTGNLDEETAAQVSRHLFTLCNQTHTSLVVVTHNQSVAQLATKQWQLLHGQLVAK</sequence>
<name>A0A3D8MEN8_9ALTE</name>
<dbReference type="Pfam" id="PF00005">
    <property type="entry name" value="ABC_tran"/>
    <property type="match status" value="1"/>
</dbReference>
<dbReference type="InterPro" id="IPR003593">
    <property type="entry name" value="AAA+_ATPase"/>
</dbReference>
<gene>
    <name evidence="5" type="ORF">DXV75_01820</name>
</gene>
<dbReference type="InterPro" id="IPR027417">
    <property type="entry name" value="P-loop_NTPase"/>
</dbReference>
<dbReference type="EMBL" id="QRHA01000001">
    <property type="protein sequence ID" value="RDV29222.1"/>
    <property type="molecule type" value="Genomic_DNA"/>
</dbReference>
<dbReference type="PANTHER" id="PTHR24220:SF659">
    <property type="entry name" value="TRANSPORTER, PUTATIVE-RELATED"/>
    <property type="match status" value="1"/>
</dbReference>
<evidence type="ECO:0000259" key="4">
    <source>
        <dbReference type="PROSITE" id="PS50893"/>
    </source>
</evidence>
<dbReference type="InterPro" id="IPR017911">
    <property type="entry name" value="MacB-like_ATP-bd"/>
</dbReference>
<dbReference type="Gene3D" id="3.40.50.300">
    <property type="entry name" value="P-loop containing nucleotide triphosphate hydrolases"/>
    <property type="match status" value="1"/>
</dbReference>
<dbReference type="CDD" id="cd03255">
    <property type="entry name" value="ABC_MJ0796_LolCDE_FtsE"/>
    <property type="match status" value="1"/>
</dbReference>
<dbReference type="InterPro" id="IPR017871">
    <property type="entry name" value="ABC_transporter-like_CS"/>
</dbReference>
<keyword evidence="6" id="KW-1185">Reference proteome</keyword>
<reference evidence="6" key="1">
    <citation type="submission" date="2018-08" db="EMBL/GenBank/DDBJ databases">
        <authorList>
            <person name="Zhang J."/>
            <person name="Du Z.-J."/>
        </authorList>
    </citation>
    <scope>NUCLEOTIDE SEQUENCE [LARGE SCALE GENOMIC DNA]</scope>
    <source>
        <strain evidence="6">KCTC 52655</strain>
    </source>
</reference>
<proteinExistence type="predicted"/>
<comment type="caution">
    <text evidence="5">The sequence shown here is derived from an EMBL/GenBank/DDBJ whole genome shotgun (WGS) entry which is preliminary data.</text>
</comment>
<protein>
    <submittedName>
        <fullName evidence="5">ABC transporter ATP-binding protein</fullName>
    </submittedName>
</protein>
<dbReference type="GO" id="GO:0005886">
    <property type="term" value="C:plasma membrane"/>
    <property type="evidence" value="ECO:0007669"/>
    <property type="project" value="TreeGrafter"/>
</dbReference>
<keyword evidence="2" id="KW-0547">Nucleotide-binding</keyword>
<organism evidence="5 6">
    <name type="scientific">Alteromonas aestuariivivens</name>
    <dbReference type="NCBI Taxonomy" id="1938339"/>
    <lineage>
        <taxon>Bacteria</taxon>
        <taxon>Pseudomonadati</taxon>
        <taxon>Pseudomonadota</taxon>
        <taxon>Gammaproteobacteria</taxon>
        <taxon>Alteromonadales</taxon>
        <taxon>Alteromonadaceae</taxon>
        <taxon>Alteromonas/Salinimonas group</taxon>
        <taxon>Alteromonas</taxon>
    </lineage>
</organism>
<evidence type="ECO:0000256" key="2">
    <source>
        <dbReference type="ARBA" id="ARBA00022741"/>
    </source>
</evidence>
<dbReference type="GO" id="GO:0022857">
    <property type="term" value="F:transmembrane transporter activity"/>
    <property type="evidence" value="ECO:0007669"/>
    <property type="project" value="TreeGrafter"/>
</dbReference>
<keyword evidence="3 5" id="KW-0067">ATP-binding</keyword>
<dbReference type="GO" id="GO:0005524">
    <property type="term" value="F:ATP binding"/>
    <property type="evidence" value="ECO:0007669"/>
    <property type="project" value="UniProtKB-KW"/>
</dbReference>
<evidence type="ECO:0000313" key="6">
    <source>
        <dbReference type="Proteomes" id="UP000256561"/>
    </source>
</evidence>
<evidence type="ECO:0000256" key="1">
    <source>
        <dbReference type="ARBA" id="ARBA00022448"/>
    </source>
</evidence>
<dbReference type="SUPFAM" id="SSF52540">
    <property type="entry name" value="P-loop containing nucleoside triphosphate hydrolases"/>
    <property type="match status" value="1"/>
</dbReference>
<dbReference type="PROSITE" id="PS50893">
    <property type="entry name" value="ABC_TRANSPORTER_2"/>
    <property type="match status" value="1"/>
</dbReference>
<dbReference type="GO" id="GO:0016887">
    <property type="term" value="F:ATP hydrolysis activity"/>
    <property type="evidence" value="ECO:0007669"/>
    <property type="project" value="InterPro"/>
</dbReference>
<evidence type="ECO:0000256" key="3">
    <source>
        <dbReference type="ARBA" id="ARBA00022840"/>
    </source>
</evidence>
<dbReference type="InterPro" id="IPR015854">
    <property type="entry name" value="ABC_transpr_LolD-like"/>
</dbReference>
<dbReference type="InterPro" id="IPR003439">
    <property type="entry name" value="ABC_transporter-like_ATP-bd"/>
</dbReference>
<dbReference type="SMART" id="SM00382">
    <property type="entry name" value="AAA"/>
    <property type="match status" value="1"/>
</dbReference>
<dbReference type="Proteomes" id="UP000256561">
    <property type="component" value="Unassembled WGS sequence"/>
</dbReference>
<dbReference type="PANTHER" id="PTHR24220">
    <property type="entry name" value="IMPORT ATP-BINDING PROTEIN"/>
    <property type="match status" value="1"/>
</dbReference>
<dbReference type="PROSITE" id="PS00211">
    <property type="entry name" value="ABC_TRANSPORTER_1"/>
    <property type="match status" value="1"/>
</dbReference>